<dbReference type="AlphaFoldDB" id="A0A1I5XIV8"/>
<proteinExistence type="predicted"/>
<reference evidence="4" key="1">
    <citation type="submission" date="2016-10" db="EMBL/GenBank/DDBJ databases">
        <authorList>
            <person name="Varghese N."/>
            <person name="Submissions S."/>
        </authorList>
    </citation>
    <scope>NUCLEOTIDE SEQUENCE [LARGE SCALE GENOMIC DNA]</scope>
    <source>
        <strain evidence="4">DSM 17834</strain>
    </source>
</reference>
<feature type="domain" description="DUF7064" evidence="1">
    <location>
        <begin position="182"/>
        <end position="298"/>
    </location>
</feature>
<dbReference type="EMBL" id="FOWX01000063">
    <property type="protein sequence ID" value="SFQ31915.1"/>
    <property type="molecule type" value="Genomic_DNA"/>
</dbReference>
<dbReference type="Proteomes" id="UP000198784">
    <property type="component" value="Unassembled WGS sequence"/>
</dbReference>
<feature type="domain" description="DUF7065" evidence="2">
    <location>
        <begin position="13"/>
        <end position="181"/>
    </location>
</feature>
<evidence type="ECO:0000313" key="3">
    <source>
        <dbReference type="EMBL" id="SFQ31915.1"/>
    </source>
</evidence>
<dbReference type="InterPro" id="IPR055492">
    <property type="entry name" value="DUF7064"/>
</dbReference>
<dbReference type="RefSeq" id="WP_141124024.1">
    <property type="nucleotide sequence ID" value="NZ_FOWX01000063.1"/>
</dbReference>
<dbReference type="STRING" id="289003.SAMN05216190_1632"/>
<name>A0A1I5XIV8_9PSED</name>
<evidence type="ECO:0000313" key="4">
    <source>
        <dbReference type="Proteomes" id="UP000198784"/>
    </source>
</evidence>
<gene>
    <name evidence="3" type="ORF">SAMN05216190_1632</name>
</gene>
<protein>
    <submittedName>
        <fullName evidence="3">Uncharacterized protein</fullName>
    </submittedName>
</protein>
<dbReference type="Pfam" id="PF23213">
    <property type="entry name" value="DUF7065"/>
    <property type="match status" value="1"/>
</dbReference>
<dbReference type="InterPro" id="IPR055493">
    <property type="entry name" value="DUF7065"/>
</dbReference>
<organism evidence="3 4">
    <name type="scientific">Pseudomonas borbori</name>
    <dbReference type="NCBI Taxonomy" id="289003"/>
    <lineage>
        <taxon>Bacteria</taxon>
        <taxon>Pseudomonadati</taxon>
        <taxon>Pseudomonadota</taxon>
        <taxon>Gammaproteobacteria</taxon>
        <taxon>Pseudomonadales</taxon>
        <taxon>Pseudomonadaceae</taxon>
        <taxon>Pseudomonas</taxon>
    </lineage>
</organism>
<keyword evidence="4" id="KW-1185">Reference proteome</keyword>
<dbReference type="OrthoDB" id="115252at2"/>
<evidence type="ECO:0000259" key="2">
    <source>
        <dbReference type="Pfam" id="PF23213"/>
    </source>
</evidence>
<dbReference type="Pfam" id="PF23212">
    <property type="entry name" value="DUF7064"/>
    <property type="match status" value="1"/>
</dbReference>
<evidence type="ECO:0000259" key="1">
    <source>
        <dbReference type="Pfam" id="PF23212"/>
    </source>
</evidence>
<accession>A0A1I5XIV8</accession>
<sequence length="310" mass="35491">MTTLTTEYLQENCERYIPNPDIPKWCQSFFFNFYDRATKTGAFIRIGIMENAGETNCMAVFFREGKPLFTRVNLNLPYTKERMDPGMKVAGITMQAIKSLQTSQVKVETSDFLADLEWDLLHPMADSIAMEGDSETNSIARELCYIHPEGFCRVKGKITLRTGEVIQIDDKGFRDVSAGPRNWAGVQHYRLAWPIFDNGMACVAVHAITDEGSSYQKILHDGEKWLRIDKVQEEIVYNDDEVSFKSVRWKVWDETGRLWDFTGKPLFVWTTPFDTFMMVDQMMEYTLSDGTIGYGMGEGGFAFPWKGNGN</sequence>